<organism evidence="2 3">
    <name type="scientific">Cesiribacter andamanensis AMV16</name>
    <dbReference type="NCBI Taxonomy" id="1279009"/>
    <lineage>
        <taxon>Bacteria</taxon>
        <taxon>Pseudomonadati</taxon>
        <taxon>Bacteroidota</taxon>
        <taxon>Cytophagia</taxon>
        <taxon>Cytophagales</taxon>
        <taxon>Cesiribacteraceae</taxon>
        <taxon>Cesiribacter</taxon>
    </lineage>
</organism>
<dbReference type="EMBL" id="AODQ01000061">
    <property type="protein sequence ID" value="EMR02348.1"/>
    <property type="molecule type" value="Genomic_DNA"/>
</dbReference>
<dbReference type="InterPro" id="IPR048354">
    <property type="entry name" value="TOD1_MUCI70_glycTrfase_dom"/>
</dbReference>
<dbReference type="RefSeq" id="WP_009195887.1">
    <property type="nucleotide sequence ID" value="NZ_AODQ01000061.1"/>
</dbReference>
<evidence type="ECO:0000313" key="2">
    <source>
        <dbReference type="EMBL" id="EMR02348.1"/>
    </source>
</evidence>
<proteinExistence type="predicted"/>
<evidence type="ECO:0000313" key="3">
    <source>
        <dbReference type="Proteomes" id="UP000011910"/>
    </source>
</evidence>
<feature type="domain" description="TOD1/MUCI70 glycosyltransferase-like" evidence="1">
    <location>
        <begin position="41"/>
        <end position="200"/>
    </location>
</feature>
<name>M7N102_9BACT</name>
<reference evidence="2 3" key="1">
    <citation type="journal article" date="2013" name="Genome Announc.">
        <title>Draft Genome Sequence of Cesiribacter andamanensis Strain AMV16T, Isolated from a Soil Sample from a Mud Volcano in the Andaman Islands, India.</title>
        <authorList>
            <person name="Shivaji S."/>
            <person name="Ara S."/>
            <person name="Begum Z."/>
            <person name="Srinivas T.N."/>
            <person name="Singh A."/>
            <person name="Kumar Pinnaka A."/>
        </authorList>
    </citation>
    <scope>NUCLEOTIDE SEQUENCE [LARGE SCALE GENOMIC DNA]</scope>
    <source>
        <strain evidence="2 3">AMV16</strain>
    </source>
</reference>
<accession>M7N102</accession>
<dbReference type="Proteomes" id="UP000011910">
    <property type="component" value="Unassembled WGS sequence"/>
</dbReference>
<sequence>MKKIAIYTSIMGGYEGLLPQRKIKGADFICFSDTPLKARPWKTLVVTPPPLDPTRQNRYYKLLPHLYLPGYEASIYIDGNVVVEGNVVEWAWELLEKKAMWAFDHKQSSLTGRDCLYEEHQVLLTFMHNGSLKDDPSVMNRQIARYRAEGYPAHNGLNVNTVLIRKHHDSHVIKTMELWWEEVRTGSKRDQLSFNYAAWKTGLDFGIVPGKVSRHPHFHMIGIHRKDYRMKYIRYRLKRMLGLL</sequence>
<dbReference type="OrthoDB" id="396512at2"/>
<protein>
    <recommendedName>
        <fullName evidence="1">TOD1/MUCI70 glycosyltransferase-like domain-containing protein</fullName>
    </recommendedName>
</protein>
<keyword evidence="3" id="KW-1185">Reference proteome</keyword>
<gene>
    <name evidence="2" type="ORF">ADICEAN_02497</name>
</gene>
<evidence type="ECO:0000259" key="1">
    <source>
        <dbReference type="Pfam" id="PF04765"/>
    </source>
</evidence>
<comment type="caution">
    <text evidence="2">The sequence shown here is derived from an EMBL/GenBank/DDBJ whole genome shotgun (WGS) entry which is preliminary data.</text>
</comment>
<dbReference type="STRING" id="1279009.ADICEAN_02497"/>
<dbReference type="eggNOG" id="COG1216">
    <property type="taxonomic scope" value="Bacteria"/>
</dbReference>
<dbReference type="Pfam" id="PF04765">
    <property type="entry name" value="TOD1_MUCI70"/>
    <property type="match status" value="1"/>
</dbReference>
<dbReference type="AlphaFoldDB" id="M7N102"/>